<dbReference type="AlphaFoldDB" id="A0A4R3YGR9"/>
<reference evidence="6 7" key="1">
    <citation type="submission" date="2019-03" db="EMBL/GenBank/DDBJ databases">
        <title>Genomic Encyclopedia of Type Strains, Phase IV (KMG-IV): sequencing the most valuable type-strain genomes for metagenomic binning, comparative biology and taxonomic classification.</title>
        <authorList>
            <person name="Goeker M."/>
        </authorList>
    </citation>
    <scope>NUCLEOTIDE SEQUENCE [LARGE SCALE GENOMIC DNA]</scope>
    <source>
        <strain evidence="6 7">DSM 100309</strain>
    </source>
</reference>
<gene>
    <name evidence="6" type="ORF">EDC63_101411</name>
</gene>
<dbReference type="InterPro" id="IPR047662">
    <property type="entry name" value="SemiSWEET"/>
</dbReference>
<protein>
    <submittedName>
        <fullName evidence="6">MtN3 and saliva related transmembrane protein</fullName>
    </submittedName>
</protein>
<evidence type="ECO:0000256" key="1">
    <source>
        <dbReference type="ARBA" id="ARBA00004141"/>
    </source>
</evidence>
<evidence type="ECO:0000256" key="3">
    <source>
        <dbReference type="ARBA" id="ARBA00022989"/>
    </source>
</evidence>
<evidence type="ECO:0000256" key="4">
    <source>
        <dbReference type="ARBA" id="ARBA00023136"/>
    </source>
</evidence>
<dbReference type="InterPro" id="IPR006603">
    <property type="entry name" value="PQ-loop_rpt"/>
</dbReference>
<proteinExistence type="predicted"/>
<dbReference type="GO" id="GO:0016020">
    <property type="term" value="C:membrane"/>
    <property type="evidence" value="ECO:0007669"/>
    <property type="project" value="UniProtKB-SubCell"/>
</dbReference>
<dbReference type="Pfam" id="PF04193">
    <property type="entry name" value="PQ-loop"/>
    <property type="match status" value="1"/>
</dbReference>
<name>A0A4R3YGR9_9PROT</name>
<dbReference type="EMBL" id="SMCO01000001">
    <property type="protein sequence ID" value="TCV90438.1"/>
    <property type="molecule type" value="Genomic_DNA"/>
</dbReference>
<comment type="subcellular location">
    <subcellularLocation>
        <location evidence="1">Membrane</location>
        <topology evidence="1">Multi-pass membrane protein</topology>
    </subcellularLocation>
</comment>
<dbReference type="GO" id="GO:0051119">
    <property type="term" value="F:sugar transmembrane transporter activity"/>
    <property type="evidence" value="ECO:0007669"/>
    <property type="project" value="InterPro"/>
</dbReference>
<evidence type="ECO:0000256" key="2">
    <source>
        <dbReference type="ARBA" id="ARBA00022692"/>
    </source>
</evidence>
<keyword evidence="3 5" id="KW-1133">Transmembrane helix</keyword>
<evidence type="ECO:0000313" key="6">
    <source>
        <dbReference type="EMBL" id="TCV90438.1"/>
    </source>
</evidence>
<feature type="transmembrane region" description="Helical" evidence="5">
    <location>
        <begin position="36"/>
        <end position="62"/>
    </location>
</feature>
<dbReference type="RefSeq" id="WP_223248420.1">
    <property type="nucleotide sequence ID" value="NZ_BHVT01000073.1"/>
</dbReference>
<dbReference type="SMART" id="SM00679">
    <property type="entry name" value="CTNS"/>
    <property type="match status" value="1"/>
</dbReference>
<feature type="transmembrane region" description="Helical" evidence="5">
    <location>
        <begin position="6"/>
        <end position="24"/>
    </location>
</feature>
<sequence>MTDPNLLGMIAGTLTTVAFVPQVLKTWRSKSAKDVSYGMFLIFSTGVLFWLFYGIAIGAAPIVVAFDHAGFGCCYIGA</sequence>
<evidence type="ECO:0000256" key="5">
    <source>
        <dbReference type="SAM" id="Phobius"/>
    </source>
</evidence>
<evidence type="ECO:0000313" key="7">
    <source>
        <dbReference type="Proteomes" id="UP000295367"/>
    </source>
</evidence>
<accession>A0A4R3YGR9</accession>
<dbReference type="Proteomes" id="UP000295367">
    <property type="component" value="Unassembled WGS sequence"/>
</dbReference>
<organism evidence="6 7">
    <name type="scientific">Sulfurirhabdus autotrophica</name>
    <dbReference type="NCBI Taxonomy" id="1706046"/>
    <lineage>
        <taxon>Bacteria</taxon>
        <taxon>Pseudomonadati</taxon>
        <taxon>Pseudomonadota</taxon>
        <taxon>Betaproteobacteria</taxon>
        <taxon>Nitrosomonadales</taxon>
        <taxon>Sulfuricellaceae</taxon>
        <taxon>Sulfurirhabdus</taxon>
    </lineage>
</organism>
<dbReference type="Gene3D" id="1.20.1280.290">
    <property type="match status" value="1"/>
</dbReference>
<comment type="caution">
    <text evidence="6">The sequence shown here is derived from an EMBL/GenBank/DDBJ whole genome shotgun (WGS) entry which is preliminary data.</text>
</comment>
<keyword evidence="2 5" id="KW-0812">Transmembrane</keyword>
<keyword evidence="4 5" id="KW-0472">Membrane</keyword>
<keyword evidence="7" id="KW-1185">Reference proteome</keyword>
<dbReference type="NCBIfam" id="NF037968">
    <property type="entry name" value="SemiSWEET_2"/>
    <property type="match status" value="1"/>
</dbReference>